<evidence type="ECO:0008006" key="4">
    <source>
        <dbReference type="Google" id="ProtNLM"/>
    </source>
</evidence>
<dbReference type="AlphaFoldDB" id="A0AAJ8M399"/>
<evidence type="ECO:0000313" key="2">
    <source>
        <dbReference type="EMBL" id="WVN90330.1"/>
    </source>
</evidence>
<dbReference type="EMBL" id="CP143790">
    <property type="protein sequence ID" value="WVN90330.1"/>
    <property type="molecule type" value="Genomic_DNA"/>
</dbReference>
<dbReference type="PANTHER" id="PTHR34407">
    <property type="entry name" value="EXPRESSED PROTEIN"/>
    <property type="match status" value="1"/>
</dbReference>
<dbReference type="Proteomes" id="UP000094043">
    <property type="component" value="Chromosome 7"/>
</dbReference>
<evidence type="ECO:0000256" key="1">
    <source>
        <dbReference type="SAM" id="MobiDB-lite"/>
    </source>
</evidence>
<reference evidence="2" key="1">
    <citation type="submission" date="2016-06" db="EMBL/GenBank/DDBJ databases">
        <authorList>
            <person name="Cuomo C."/>
            <person name="Litvintseva A."/>
            <person name="Heitman J."/>
            <person name="Chen Y."/>
            <person name="Sun S."/>
            <person name="Springer D."/>
            <person name="Dromer F."/>
            <person name="Young S."/>
            <person name="Zeng Q."/>
            <person name="Chapman S."/>
            <person name="Gujja S."/>
            <person name="Saif S."/>
            <person name="Birren B."/>
        </authorList>
    </citation>
    <scope>NUCLEOTIDE SEQUENCE</scope>
    <source>
        <strain evidence="2">CBS 7841</strain>
    </source>
</reference>
<name>A0AAJ8M399_9TREE</name>
<proteinExistence type="predicted"/>
<dbReference type="RefSeq" id="XP_066071030.1">
    <property type="nucleotide sequence ID" value="XM_066214933.1"/>
</dbReference>
<dbReference type="PANTHER" id="PTHR34407:SF1">
    <property type="entry name" value="SGNH HYDROLASE-TYPE ESTERASE DOMAIN-CONTAINING PROTEIN"/>
    <property type="match status" value="1"/>
</dbReference>
<dbReference type="CDD" id="cd00229">
    <property type="entry name" value="SGNH_hydrolase"/>
    <property type="match status" value="1"/>
</dbReference>
<organism evidence="2 3">
    <name type="scientific">Cryptococcus depauperatus CBS 7841</name>
    <dbReference type="NCBI Taxonomy" id="1295531"/>
    <lineage>
        <taxon>Eukaryota</taxon>
        <taxon>Fungi</taxon>
        <taxon>Dikarya</taxon>
        <taxon>Basidiomycota</taxon>
        <taxon>Agaricomycotina</taxon>
        <taxon>Tremellomycetes</taxon>
        <taxon>Tremellales</taxon>
        <taxon>Cryptococcaceae</taxon>
        <taxon>Cryptococcus</taxon>
    </lineage>
</organism>
<feature type="region of interest" description="Disordered" evidence="1">
    <location>
        <begin position="333"/>
        <end position="353"/>
    </location>
</feature>
<dbReference type="GeneID" id="91089775"/>
<dbReference type="KEGG" id="cdep:91089775"/>
<keyword evidence="3" id="KW-1185">Reference proteome</keyword>
<gene>
    <name evidence="2" type="ORF">L203_105566</name>
</gene>
<sequence>MLHEVKMGLDDSRGGKPGTVYGISRRIWTLVGVVVAILTLSRLLLPAASDSHGVSGLLTPRDYLNASVQDPAPFDFCPVFGPGDKIAERRGQWGLLKSRLHIGSGARVQRVIQKAMAGLPVSISVLGGSVSACHGAGDDPVSPQCYPAKFFEWWNSIFPHQASELTNGASRRTDSAYFAYCSMHHLPDQTDLVILEFDASDPNDPEWLAHFELLVRSILVRPDQPAVIILGHFSPQIQVQNGFAGPEMLHTIVAQFYDVPHISAKGLLYADYLTNPEQAHNAFYIDPILANNKGHQLIADVLISFMQDQICSGWAATMGHAFDVPYMGAPSLGEGGAGMSQDNSIKESKSDAEVESEGGGLAAKQRAIKVPQAMLTDRPSDILKFREVAPFCVSANDLINPLPPSHFYGSGWHAYHPSKGAAQEEKHYWYAHIGGSAFRVPIQLSAGDVAIYYLQESEDTPLGRAACWVDDNHAGAVELSGGADVGGTTPTLTLIDENVASGSHYVECMLLGPVGQKTTPFKMLGVFGT</sequence>
<protein>
    <recommendedName>
        <fullName evidence="4">Capsular associated protein</fullName>
    </recommendedName>
</protein>
<reference evidence="2" key="2">
    <citation type="journal article" date="2022" name="Elife">
        <title>Obligate sexual reproduction of a homothallic fungus closely related to the Cryptococcus pathogenic species complex.</title>
        <authorList>
            <person name="Passer A.R."/>
            <person name="Clancey S.A."/>
            <person name="Shea T."/>
            <person name="David-Palma M."/>
            <person name="Averette A.F."/>
            <person name="Boekhout T."/>
            <person name="Porcel B.M."/>
            <person name="Nowrousian M."/>
            <person name="Cuomo C.A."/>
            <person name="Sun S."/>
            <person name="Heitman J."/>
            <person name="Coelho M.A."/>
        </authorList>
    </citation>
    <scope>NUCLEOTIDE SEQUENCE</scope>
    <source>
        <strain evidence="2">CBS 7841</strain>
    </source>
</reference>
<dbReference type="SUPFAM" id="SSF52266">
    <property type="entry name" value="SGNH hydrolase"/>
    <property type="match status" value="1"/>
</dbReference>
<evidence type="ECO:0000313" key="3">
    <source>
        <dbReference type="Proteomes" id="UP000094043"/>
    </source>
</evidence>
<reference evidence="2" key="3">
    <citation type="submission" date="2024-01" db="EMBL/GenBank/DDBJ databases">
        <authorList>
            <person name="Coelho M.A."/>
            <person name="David-Palma M."/>
            <person name="Shea T."/>
            <person name="Sun S."/>
            <person name="Cuomo C.A."/>
            <person name="Heitman J."/>
        </authorList>
    </citation>
    <scope>NUCLEOTIDE SEQUENCE</scope>
    <source>
        <strain evidence="2">CBS 7841</strain>
    </source>
</reference>
<accession>A0AAJ8M399</accession>